<comment type="caution">
    <text evidence="1">The sequence shown here is derived from an EMBL/GenBank/DDBJ whole genome shotgun (WGS) entry which is preliminary data.</text>
</comment>
<evidence type="ECO:0000313" key="1">
    <source>
        <dbReference type="EMBL" id="GBL87394.1"/>
    </source>
</evidence>
<organism evidence="1 2">
    <name type="scientific">Araneus ventricosus</name>
    <name type="common">Orbweaver spider</name>
    <name type="synonym">Epeira ventricosa</name>
    <dbReference type="NCBI Taxonomy" id="182803"/>
    <lineage>
        <taxon>Eukaryota</taxon>
        <taxon>Metazoa</taxon>
        <taxon>Ecdysozoa</taxon>
        <taxon>Arthropoda</taxon>
        <taxon>Chelicerata</taxon>
        <taxon>Arachnida</taxon>
        <taxon>Araneae</taxon>
        <taxon>Araneomorphae</taxon>
        <taxon>Entelegynae</taxon>
        <taxon>Araneoidea</taxon>
        <taxon>Araneidae</taxon>
        <taxon>Araneus</taxon>
    </lineage>
</organism>
<accession>A0A4Y2B8M3</accession>
<proteinExistence type="predicted"/>
<dbReference type="EMBL" id="BGPR01158691">
    <property type="protein sequence ID" value="GBL87394.1"/>
    <property type="molecule type" value="Genomic_DNA"/>
</dbReference>
<reference evidence="1 2" key="1">
    <citation type="journal article" date="2019" name="Sci. Rep.">
        <title>Orb-weaving spider Araneus ventricosus genome elucidates the spidroin gene catalogue.</title>
        <authorList>
            <person name="Kono N."/>
            <person name="Nakamura H."/>
            <person name="Ohtoshi R."/>
            <person name="Moran D.A.P."/>
            <person name="Shinohara A."/>
            <person name="Yoshida Y."/>
            <person name="Fujiwara M."/>
            <person name="Mori M."/>
            <person name="Tomita M."/>
            <person name="Arakawa K."/>
        </authorList>
    </citation>
    <scope>NUCLEOTIDE SEQUENCE [LARGE SCALE GENOMIC DNA]</scope>
</reference>
<dbReference type="AlphaFoldDB" id="A0A4Y2B8M3"/>
<gene>
    <name evidence="1" type="ORF">AVEN_136706_1</name>
</gene>
<keyword evidence="2" id="KW-1185">Reference proteome</keyword>
<name>A0A4Y2B8M3_ARAVE</name>
<dbReference type="Proteomes" id="UP000499080">
    <property type="component" value="Unassembled WGS sequence"/>
</dbReference>
<evidence type="ECO:0000313" key="2">
    <source>
        <dbReference type="Proteomes" id="UP000499080"/>
    </source>
</evidence>
<protein>
    <submittedName>
        <fullName evidence="1">Uncharacterized protein</fullName>
    </submittedName>
</protein>
<sequence length="108" mass="12596">MDLPWKSILHQSRSRDHTVMAAGTGRRSVIRPPQPERFLCRQSPFCFKSAIQMSRLNTIWHSPNFHSTLTLGYSMSEDKCKMHQTRVSSLNIQHHISNFQSLKEEEKT</sequence>